<dbReference type="RefSeq" id="XP_009787369.1">
    <property type="nucleotide sequence ID" value="XM_009789067.1"/>
</dbReference>
<proteinExistence type="predicted"/>
<reference evidence="2" key="1">
    <citation type="journal article" date="2013" name="Genome Biol.">
        <title>Reference genomes and transcriptomes of Nicotiana sylvestris and Nicotiana tomentosiformis.</title>
        <authorList>
            <person name="Sierro N."/>
            <person name="Battey J.N."/>
            <person name="Ouadi S."/>
            <person name="Bovet L."/>
            <person name="Goepfert S."/>
            <person name="Bakaher N."/>
            <person name="Peitsch M.C."/>
            <person name="Ivanov N.V."/>
        </authorList>
    </citation>
    <scope>NUCLEOTIDE SEQUENCE [LARGE SCALE GENOMIC DNA]</scope>
</reference>
<evidence type="ECO:0000256" key="1">
    <source>
        <dbReference type="SAM" id="MobiDB-lite"/>
    </source>
</evidence>
<dbReference type="Proteomes" id="UP000189701">
    <property type="component" value="Unplaced"/>
</dbReference>
<protein>
    <submittedName>
        <fullName evidence="3">Nuclear cap-binding protein subunit 2-like</fullName>
    </submittedName>
</protein>
<evidence type="ECO:0000313" key="3">
    <source>
        <dbReference type="RefSeq" id="XP_009787369.1"/>
    </source>
</evidence>
<evidence type="ECO:0000313" key="2">
    <source>
        <dbReference type="Proteomes" id="UP000189701"/>
    </source>
</evidence>
<gene>
    <name evidence="3" type="primary">LOC104235333</name>
</gene>
<feature type="region of interest" description="Disordered" evidence="1">
    <location>
        <begin position="37"/>
        <end position="85"/>
    </location>
</feature>
<dbReference type="STRING" id="4096.A0A1U7XK87"/>
<organism evidence="2 3">
    <name type="scientific">Nicotiana sylvestris</name>
    <name type="common">Wood tobacco</name>
    <name type="synonym">South American tobacco</name>
    <dbReference type="NCBI Taxonomy" id="4096"/>
    <lineage>
        <taxon>Eukaryota</taxon>
        <taxon>Viridiplantae</taxon>
        <taxon>Streptophyta</taxon>
        <taxon>Embryophyta</taxon>
        <taxon>Tracheophyta</taxon>
        <taxon>Spermatophyta</taxon>
        <taxon>Magnoliopsida</taxon>
        <taxon>eudicotyledons</taxon>
        <taxon>Gunneridae</taxon>
        <taxon>Pentapetalae</taxon>
        <taxon>asterids</taxon>
        <taxon>lamiids</taxon>
        <taxon>Solanales</taxon>
        <taxon>Solanaceae</taxon>
        <taxon>Nicotianoideae</taxon>
        <taxon>Nicotianeae</taxon>
        <taxon>Nicotiana</taxon>
    </lineage>
</organism>
<keyword evidence="2" id="KW-1185">Reference proteome</keyword>
<feature type="compositionally biased region" description="Basic and acidic residues" evidence="1">
    <location>
        <begin position="67"/>
        <end position="78"/>
    </location>
</feature>
<sequence>MLKLGYALGFAMRYVNKKSYTYRPFTVSMAMTDTIKTADGRRGGNHGHGGSYGQGRDYHRKRHRESRRISDHESRPEKNPCFLESGDSDEEEAAYLVLIIGSQSSL</sequence>
<name>A0A1U7XK87_NICSY</name>
<accession>A0A1U7XK87</accession>
<reference evidence="3" key="2">
    <citation type="submission" date="2025-08" db="UniProtKB">
        <authorList>
            <consortium name="RefSeq"/>
        </authorList>
    </citation>
    <scope>IDENTIFICATION</scope>
    <source>
        <tissue evidence="3">Leaf</tissue>
    </source>
</reference>
<dbReference type="AlphaFoldDB" id="A0A1U7XK87"/>